<accession>A0A4Z0NWE4</accession>
<gene>
    <name evidence="2" type="ORF">EU555_04720</name>
</gene>
<dbReference type="AlphaFoldDB" id="A0A4Z0NWE4"/>
<protein>
    <submittedName>
        <fullName evidence="2">Uncharacterized protein</fullName>
    </submittedName>
</protein>
<evidence type="ECO:0000313" key="2">
    <source>
        <dbReference type="EMBL" id="TGE01972.1"/>
    </source>
</evidence>
<comment type="caution">
    <text evidence="2">The sequence shown here is derived from an EMBL/GenBank/DDBJ whole genome shotgun (WGS) entry which is preliminary data.</text>
</comment>
<name>A0A4Z0NWE4_9HYPH</name>
<dbReference type="Proteomes" id="UP000297535">
    <property type="component" value="Unassembled WGS sequence"/>
</dbReference>
<sequence>MTSLLARQKAAAEKRARWQAMMNDPEIQARSRAALDDFQASEEARRRPQEEAAARTECPCCHTGTHHRGEIDRMVRNLIRSLGADRVGALLSDETVPVPVTAPVEASADPGVAELVRAEIARVMAEHTASVARLTATDDSESCDPDHDPLRGPDQVRRGRGRPPKSCGNKARTNASSA</sequence>
<feature type="compositionally biased region" description="Basic and acidic residues" evidence="1">
    <location>
        <begin position="144"/>
        <end position="157"/>
    </location>
</feature>
<dbReference type="EMBL" id="SRLB01000002">
    <property type="protein sequence ID" value="TGE01972.1"/>
    <property type="molecule type" value="Genomic_DNA"/>
</dbReference>
<feature type="region of interest" description="Disordered" evidence="1">
    <location>
        <begin position="135"/>
        <end position="178"/>
    </location>
</feature>
<evidence type="ECO:0000313" key="3">
    <source>
        <dbReference type="Proteomes" id="UP000297535"/>
    </source>
</evidence>
<organism evidence="2 3">
    <name type="scientific">Methylobacterium nonmethylotrophicum</name>
    <dbReference type="NCBI Taxonomy" id="1141884"/>
    <lineage>
        <taxon>Bacteria</taxon>
        <taxon>Pseudomonadati</taxon>
        <taxon>Pseudomonadota</taxon>
        <taxon>Alphaproteobacteria</taxon>
        <taxon>Hyphomicrobiales</taxon>
        <taxon>Methylobacteriaceae</taxon>
        <taxon>Methylobacterium</taxon>
    </lineage>
</organism>
<reference evidence="2 3" key="1">
    <citation type="submission" date="2019-04" db="EMBL/GenBank/DDBJ databases">
        <authorList>
            <person name="Feng G."/>
            <person name="Zhu H."/>
        </authorList>
    </citation>
    <scope>NUCLEOTIDE SEQUENCE [LARGE SCALE GENOMIC DNA]</scope>
    <source>
        <strain evidence="2 3">6HR-1</strain>
    </source>
</reference>
<evidence type="ECO:0000256" key="1">
    <source>
        <dbReference type="SAM" id="MobiDB-lite"/>
    </source>
</evidence>
<dbReference type="RefSeq" id="WP_135413436.1">
    <property type="nucleotide sequence ID" value="NZ_SRLB01000002.1"/>
</dbReference>
<proteinExistence type="predicted"/>
<keyword evidence="3" id="KW-1185">Reference proteome</keyword>